<feature type="compositionally biased region" description="Low complexity" evidence="9">
    <location>
        <begin position="366"/>
        <end position="380"/>
    </location>
</feature>
<name>E9G1J3_DAPPU</name>
<dbReference type="PANTHER" id="PTHR45659">
    <property type="entry name" value="HOMEOBOX PROTEIN HOX"/>
    <property type="match status" value="1"/>
</dbReference>
<feature type="region of interest" description="Disordered" evidence="9">
    <location>
        <begin position="351"/>
        <end position="380"/>
    </location>
</feature>
<evidence type="ECO:0000256" key="3">
    <source>
        <dbReference type="ARBA" id="ARBA00022473"/>
    </source>
</evidence>
<dbReference type="CDD" id="cd00086">
    <property type="entry name" value="homeodomain"/>
    <property type="match status" value="1"/>
</dbReference>
<dbReference type="Pfam" id="PF00046">
    <property type="entry name" value="Homeodomain"/>
    <property type="match status" value="1"/>
</dbReference>
<dbReference type="FunCoup" id="E9G1J3">
    <property type="interactions" value="20"/>
</dbReference>
<evidence type="ECO:0000256" key="8">
    <source>
        <dbReference type="RuleBase" id="RU000682"/>
    </source>
</evidence>
<dbReference type="InterPro" id="IPR001356">
    <property type="entry name" value="HD"/>
</dbReference>
<dbReference type="GO" id="GO:0000122">
    <property type="term" value="P:negative regulation of transcription by RNA polymerase II"/>
    <property type="evidence" value="ECO:0000318"/>
    <property type="project" value="GO_Central"/>
</dbReference>
<dbReference type="PROSITE" id="PS00027">
    <property type="entry name" value="HOMEOBOX_1"/>
    <property type="match status" value="1"/>
</dbReference>
<dbReference type="InterPro" id="IPR001827">
    <property type="entry name" value="Homeobox_Antennapedia_CS"/>
</dbReference>
<dbReference type="PROSITE" id="PS00032">
    <property type="entry name" value="ANTENNAPEDIA"/>
    <property type="match status" value="1"/>
</dbReference>
<dbReference type="InterPro" id="IPR017970">
    <property type="entry name" value="Homeobox_CS"/>
</dbReference>
<evidence type="ECO:0000256" key="4">
    <source>
        <dbReference type="ARBA" id="ARBA00023125"/>
    </source>
</evidence>
<dbReference type="KEGG" id="dpx:DAPPUDRAFT_347209"/>
<keyword evidence="5 7" id="KW-0371">Homeobox</keyword>
<dbReference type="SMART" id="SM00389">
    <property type="entry name" value="HOX"/>
    <property type="match status" value="1"/>
</dbReference>
<comment type="similarity">
    <text evidence="2">Belongs to the Antp homeobox family.</text>
</comment>
<feature type="DNA-binding region" description="Homeobox" evidence="7">
    <location>
        <begin position="286"/>
        <end position="345"/>
    </location>
</feature>
<proteinExistence type="inferred from homology"/>
<dbReference type="HOGENOM" id="CLU_072885_0_0_1"/>
<dbReference type="GO" id="GO:0000981">
    <property type="term" value="F:DNA-binding transcription factor activity, RNA polymerase II-specific"/>
    <property type="evidence" value="ECO:0000318"/>
    <property type="project" value="GO_Central"/>
</dbReference>
<dbReference type="InterPro" id="IPR020479">
    <property type="entry name" value="HD_metazoa"/>
</dbReference>
<dbReference type="Gene3D" id="1.10.10.60">
    <property type="entry name" value="Homeodomain-like"/>
    <property type="match status" value="1"/>
</dbReference>
<evidence type="ECO:0000313" key="11">
    <source>
        <dbReference type="EMBL" id="EFX86802.1"/>
    </source>
</evidence>
<dbReference type="GO" id="GO:0009952">
    <property type="term" value="P:anterior/posterior pattern specification"/>
    <property type="evidence" value="ECO:0000318"/>
    <property type="project" value="GO_Central"/>
</dbReference>
<evidence type="ECO:0000313" key="12">
    <source>
        <dbReference type="Proteomes" id="UP000000305"/>
    </source>
</evidence>
<protein>
    <submittedName>
        <fullName evidence="11">Putative homeotic Ultrabithorax protein</fullName>
    </submittedName>
</protein>
<dbReference type="AlphaFoldDB" id="E9G1J3"/>
<dbReference type="PRINTS" id="PR00024">
    <property type="entry name" value="HOMEOBOX"/>
</dbReference>
<dbReference type="GO" id="GO:0005634">
    <property type="term" value="C:nucleus"/>
    <property type="evidence" value="ECO:0000318"/>
    <property type="project" value="GO_Central"/>
</dbReference>
<dbReference type="PROSITE" id="PS50071">
    <property type="entry name" value="HOMEOBOX_2"/>
    <property type="match status" value="1"/>
</dbReference>
<dbReference type="FunFam" id="1.10.10.60:FF:000193">
    <property type="entry name" value="Ultrabithorax, isoform C"/>
    <property type="match status" value="1"/>
</dbReference>
<dbReference type="InParanoid" id="E9G1J3"/>
<reference evidence="11 12" key="1">
    <citation type="journal article" date="2011" name="Science">
        <title>The ecoresponsive genome of Daphnia pulex.</title>
        <authorList>
            <person name="Colbourne J.K."/>
            <person name="Pfrender M.E."/>
            <person name="Gilbert D."/>
            <person name="Thomas W.K."/>
            <person name="Tucker A."/>
            <person name="Oakley T.H."/>
            <person name="Tokishita S."/>
            <person name="Aerts A."/>
            <person name="Arnold G.J."/>
            <person name="Basu M.K."/>
            <person name="Bauer D.J."/>
            <person name="Caceres C.E."/>
            <person name="Carmel L."/>
            <person name="Casola C."/>
            <person name="Choi J.H."/>
            <person name="Detter J.C."/>
            <person name="Dong Q."/>
            <person name="Dusheyko S."/>
            <person name="Eads B.D."/>
            <person name="Frohlich T."/>
            <person name="Geiler-Samerotte K.A."/>
            <person name="Gerlach D."/>
            <person name="Hatcher P."/>
            <person name="Jogdeo S."/>
            <person name="Krijgsveld J."/>
            <person name="Kriventseva E.V."/>
            <person name="Kultz D."/>
            <person name="Laforsch C."/>
            <person name="Lindquist E."/>
            <person name="Lopez J."/>
            <person name="Manak J.R."/>
            <person name="Muller J."/>
            <person name="Pangilinan J."/>
            <person name="Patwardhan R.P."/>
            <person name="Pitluck S."/>
            <person name="Pritham E.J."/>
            <person name="Rechtsteiner A."/>
            <person name="Rho M."/>
            <person name="Rogozin I.B."/>
            <person name="Sakarya O."/>
            <person name="Salamov A."/>
            <person name="Schaack S."/>
            <person name="Shapiro H."/>
            <person name="Shiga Y."/>
            <person name="Skalitzky C."/>
            <person name="Smith Z."/>
            <person name="Souvorov A."/>
            <person name="Sung W."/>
            <person name="Tang Z."/>
            <person name="Tsuchiya D."/>
            <person name="Tu H."/>
            <person name="Vos H."/>
            <person name="Wang M."/>
            <person name="Wolf Y.I."/>
            <person name="Yamagata H."/>
            <person name="Yamada T."/>
            <person name="Ye Y."/>
            <person name="Shaw J.R."/>
            <person name="Andrews J."/>
            <person name="Crease T.J."/>
            <person name="Tang H."/>
            <person name="Lucas S.M."/>
            <person name="Robertson H.M."/>
            <person name="Bork P."/>
            <person name="Koonin E.V."/>
            <person name="Zdobnov E.M."/>
            <person name="Grigoriev I.V."/>
            <person name="Lynch M."/>
            <person name="Boore J.L."/>
        </authorList>
    </citation>
    <scope>NUCLEOTIDE SEQUENCE [LARGE SCALE GENOMIC DNA]</scope>
</reference>
<comment type="subcellular location">
    <subcellularLocation>
        <location evidence="1 7 8">Nucleus</location>
    </subcellularLocation>
</comment>
<dbReference type="InterPro" id="IPR009057">
    <property type="entry name" value="Homeodomain-like_sf"/>
</dbReference>
<evidence type="ECO:0000256" key="9">
    <source>
        <dbReference type="SAM" id="MobiDB-lite"/>
    </source>
</evidence>
<keyword evidence="4 7" id="KW-0238">DNA-binding</keyword>
<dbReference type="EMBL" id="GL732529">
    <property type="protein sequence ID" value="EFX86802.1"/>
    <property type="molecule type" value="Genomic_DNA"/>
</dbReference>
<dbReference type="OrthoDB" id="6159439at2759"/>
<feature type="domain" description="Homeobox" evidence="10">
    <location>
        <begin position="284"/>
        <end position="344"/>
    </location>
</feature>
<feature type="region of interest" description="Disordered" evidence="9">
    <location>
        <begin position="210"/>
        <end position="270"/>
    </location>
</feature>
<feature type="compositionally biased region" description="Low complexity" evidence="9">
    <location>
        <begin position="224"/>
        <end position="270"/>
    </location>
</feature>
<dbReference type="Proteomes" id="UP000000305">
    <property type="component" value="Unassembled WGS sequence"/>
</dbReference>
<evidence type="ECO:0000256" key="7">
    <source>
        <dbReference type="PROSITE-ProRule" id="PRU00108"/>
    </source>
</evidence>
<evidence type="ECO:0000259" key="10">
    <source>
        <dbReference type="PROSITE" id="PS50071"/>
    </source>
</evidence>
<dbReference type="GO" id="GO:0000978">
    <property type="term" value="F:RNA polymerase II cis-regulatory region sequence-specific DNA binding"/>
    <property type="evidence" value="ECO:0000318"/>
    <property type="project" value="GO_Central"/>
</dbReference>
<dbReference type="STRING" id="6669.E9G1J3"/>
<dbReference type="SUPFAM" id="SSF46689">
    <property type="entry name" value="Homeodomain-like"/>
    <property type="match status" value="1"/>
</dbReference>
<keyword evidence="6 7" id="KW-0539">Nucleus</keyword>
<keyword evidence="3" id="KW-0217">Developmental protein</keyword>
<accession>E9G1J3</accession>
<evidence type="ECO:0000256" key="1">
    <source>
        <dbReference type="ARBA" id="ARBA00004123"/>
    </source>
</evidence>
<keyword evidence="12" id="KW-1185">Reference proteome</keyword>
<sequence>MMNSYFEQSGFYGGHGQTGAEQAYRFPLGLGVNPYGPPSGGVTRQQVDSYDQSTAAAAAAAAAAASCKLYEQQYKLDCSKADQNGYSSAGINVKSDNNSAISSWAQAAAAAAADAARAAQQGGVNDRGVGVGSVGHGHNNINNRGVVGGGGGGGVVGGGYPGVVSNVSGGVGVGPEAAISAVTPRPANSVGPNNNPWSPCSLNATTAVQAPVPQHGGGGGGVGVVSQHNTQHSQQHQHNSVQQHSNHNTSGQHASHAISQQQSPQSQSSAHTFYPWMAIAGANGLRRRGRQTYTRYQTLELEKEFHTNHYLTRRRRIEMAHALCLTERQIKIWFQNRRMKLKKEIQAIKELNEQDKATHTKGGGISSNSSNASTTPNGGD</sequence>
<organism evidence="11 12">
    <name type="scientific">Daphnia pulex</name>
    <name type="common">Water flea</name>
    <dbReference type="NCBI Taxonomy" id="6669"/>
    <lineage>
        <taxon>Eukaryota</taxon>
        <taxon>Metazoa</taxon>
        <taxon>Ecdysozoa</taxon>
        <taxon>Arthropoda</taxon>
        <taxon>Crustacea</taxon>
        <taxon>Branchiopoda</taxon>
        <taxon>Diplostraca</taxon>
        <taxon>Cladocera</taxon>
        <taxon>Anomopoda</taxon>
        <taxon>Daphniidae</taxon>
        <taxon>Daphnia</taxon>
    </lineage>
</organism>
<dbReference type="InterPro" id="IPR050296">
    <property type="entry name" value="Antp_homeobox"/>
</dbReference>
<evidence type="ECO:0000256" key="2">
    <source>
        <dbReference type="ARBA" id="ARBA00009107"/>
    </source>
</evidence>
<evidence type="ECO:0000256" key="5">
    <source>
        <dbReference type="ARBA" id="ARBA00023155"/>
    </source>
</evidence>
<gene>
    <name evidence="11" type="primary">UBX</name>
    <name evidence="11" type="ORF">DAPPUDRAFT_347209</name>
</gene>
<dbReference type="PANTHER" id="PTHR45659:SF4">
    <property type="entry name" value="HOMEOBOX PROTEIN ABDOMINAL-A"/>
    <property type="match status" value="1"/>
</dbReference>
<dbReference type="eggNOG" id="KOG0489">
    <property type="taxonomic scope" value="Eukaryota"/>
</dbReference>
<evidence type="ECO:0000256" key="6">
    <source>
        <dbReference type="ARBA" id="ARBA00023242"/>
    </source>
</evidence>